<evidence type="ECO:0000313" key="4">
    <source>
        <dbReference type="Proteomes" id="UP001063368"/>
    </source>
</evidence>
<evidence type="ECO:0000256" key="1">
    <source>
        <dbReference type="SAM" id="MobiDB-lite"/>
    </source>
</evidence>
<dbReference type="Proteomes" id="UP001063368">
    <property type="component" value="Chromosome"/>
</dbReference>
<feature type="region of interest" description="Disordered" evidence="1">
    <location>
        <begin position="1"/>
        <end position="21"/>
    </location>
</feature>
<feature type="transmembrane region" description="Helical" evidence="2">
    <location>
        <begin position="26"/>
        <end position="46"/>
    </location>
</feature>
<protein>
    <recommendedName>
        <fullName evidence="5">TadE-like protein</fullName>
    </recommendedName>
</protein>
<keyword evidence="2" id="KW-0472">Membrane</keyword>
<keyword evidence="4" id="KW-1185">Reference proteome</keyword>
<reference evidence="3" key="1">
    <citation type="submission" date="2022-09" db="EMBL/GenBank/DDBJ databases">
        <authorList>
            <person name="Li D."/>
            <person name="Cheng J."/>
            <person name="Li Y."/>
        </authorList>
    </citation>
    <scope>NUCLEOTIDE SEQUENCE</scope>
    <source>
        <strain evidence="3">DL</strain>
    </source>
</reference>
<evidence type="ECO:0008006" key="5">
    <source>
        <dbReference type="Google" id="ProtNLM"/>
    </source>
</evidence>
<gene>
    <name evidence="3" type="ORF">N9A08_11065</name>
</gene>
<sequence>MPTGRTDRLPSAPGTDLRDENEEGSAAVEFVFLGVLLLVPLVYLILTAGQVQGAAYAMVGAAEHAAKVYAAASPEDGPDGQARAAAELALTDFGFDPGALELQITCSPECGVPGSTVTVTAAMDVPLPFAGALGADLAPVRVNSTSMQTVERYG</sequence>
<keyword evidence="2" id="KW-0812">Transmembrane</keyword>
<dbReference type="RefSeq" id="WP_263127209.1">
    <property type="nucleotide sequence ID" value="NZ_CP106856.1"/>
</dbReference>
<name>A0ABY6FQW7_9MICC</name>
<evidence type="ECO:0000256" key="2">
    <source>
        <dbReference type="SAM" id="Phobius"/>
    </source>
</evidence>
<proteinExistence type="predicted"/>
<organism evidence="3 4">
    <name type="scientific">Arthrobacter koreensis</name>
    <dbReference type="NCBI Taxonomy" id="199136"/>
    <lineage>
        <taxon>Bacteria</taxon>
        <taxon>Bacillati</taxon>
        <taxon>Actinomycetota</taxon>
        <taxon>Actinomycetes</taxon>
        <taxon>Micrococcales</taxon>
        <taxon>Micrococcaceae</taxon>
        <taxon>Arthrobacter</taxon>
    </lineage>
</organism>
<evidence type="ECO:0000313" key="3">
    <source>
        <dbReference type="EMBL" id="UYB35171.1"/>
    </source>
</evidence>
<dbReference type="EMBL" id="CP106856">
    <property type="protein sequence ID" value="UYB35171.1"/>
    <property type="molecule type" value="Genomic_DNA"/>
</dbReference>
<keyword evidence="2" id="KW-1133">Transmembrane helix</keyword>
<accession>A0ABY6FQW7</accession>